<dbReference type="OrthoDB" id="1938527at2759"/>
<evidence type="ECO:0000313" key="2">
    <source>
        <dbReference type="EMBL" id="PIN09299.1"/>
    </source>
</evidence>
<evidence type="ECO:0000259" key="1">
    <source>
        <dbReference type="PROSITE" id="PS50181"/>
    </source>
</evidence>
<keyword evidence="3" id="KW-1185">Reference proteome</keyword>
<reference evidence="3" key="1">
    <citation type="journal article" date="2018" name="Gigascience">
        <title>Genome assembly of the Pink Ipe (Handroanthus impetiginosus, Bignoniaceae), a highly valued, ecologically keystone Neotropical timber forest tree.</title>
        <authorList>
            <person name="Silva-Junior O.B."/>
            <person name="Grattapaglia D."/>
            <person name="Novaes E."/>
            <person name="Collevatti R.G."/>
        </authorList>
    </citation>
    <scope>NUCLEOTIDE SEQUENCE [LARGE SCALE GENOMIC DNA]</scope>
    <source>
        <strain evidence="3">cv. UFG-1</strain>
    </source>
</reference>
<dbReference type="Pfam" id="PF00646">
    <property type="entry name" value="F-box"/>
    <property type="match status" value="1"/>
</dbReference>
<name>A0A2G9GVJ2_9LAMI</name>
<evidence type="ECO:0000313" key="3">
    <source>
        <dbReference type="Proteomes" id="UP000231279"/>
    </source>
</evidence>
<proteinExistence type="predicted"/>
<sequence length="108" mass="12410">MKLPHDLLVKIFILLPAETLFMLQFVCKKWFNLIKSSILQSETVLICQNMTLLGRENNLKSYFHILDPDRGDHNFIESNAVDLVDVITSYDGLVLATVENKKILILMC</sequence>
<feature type="domain" description="F-box" evidence="1">
    <location>
        <begin position="1"/>
        <end position="43"/>
    </location>
</feature>
<organism evidence="2 3">
    <name type="scientific">Handroanthus impetiginosus</name>
    <dbReference type="NCBI Taxonomy" id="429701"/>
    <lineage>
        <taxon>Eukaryota</taxon>
        <taxon>Viridiplantae</taxon>
        <taxon>Streptophyta</taxon>
        <taxon>Embryophyta</taxon>
        <taxon>Tracheophyta</taxon>
        <taxon>Spermatophyta</taxon>
        <taxon>Magnoliopsida</taxon>
        <taxon>eudicotyledons</taxon>
        <taxon>Gunneridae</taxon>
        <taxon>Pentapetalae</taxon>
        <taxon>asterids</taxon>
        <taxon>lamiids</taxon>
        <taxon>Lamiales</taxon>
        <taxon>Bignoniaceae</taxon>
        <taxon>Crescentiina</taxon>
        <taxon>Tabebuia alliance</taxon>
        <taxon>Handroanthus</taxon>
    </lineage>
</organism>
<dbReference type="AlphaFoldDB" id="A0A2G9GVJ2"/>
<dbReference type="PROSITE" id="PS50181">
    <property type="entry name" value="FBOX"/>
    <property type="match status" value="1"/>
</dbReference>
<accession>A0A2G9GVJ2</accession>
<gene>
    <name evidence="2" type="ORF">CDL12_18130</name>
</gene>
<dbReference type="Proteomes" id="UP000231279">
    <property type="component" value="Unassembled WGS sequence"/>
</dbReference>
<protein>
    <recommendedName>
        <fullName evidence="1">F-box domain-containing protein</fullName>
    </recommendedName>
</protein>
<comment type="caution">
    <text evidence="2">The sequence shown here is derived from an EMBL/GenBank/DDBJ whole genome shotgun (WGS) entry which is preliminary data.</text>
</comment>
<dbReference type="InterPro" id="IPR036047">
    <property type="entry name" value="F-box-like_dom_sf"/>
</dbReference>
<dbReference type="Gene3D" id="1.20.1280.50">
    <property type="match status" value="1"/>
</dbReference>
<dbReference type="InterPro" id="IPR001810">
    <property type="entry name" value="F-box_dom"/>
</dbReference>
<dbReference type="EMBL" id="NKXS01003563">
    <property type="protein sequence ID" value="PIN09299.1"/>
    <property type="molecule type" value="Genomic_DNA"/>
</dbReference>
<dbReference type="SUPFAM" id="SSF81383">
    <property type="entry name" value="F-box domain"/>
    <property type="match status" value="1"/>
</dbReference>